<dbReference type="Gene3D" id="3.40.50.720">
    <property type="entry name" value="NAD(P)-binding Rossmann-like Domain"/>
    <property type="match status" value="1"/>
</dbReference>
<dbReference type="GO" id="GO:0000166">
    <property type="term" value="F:nucleotide binding"/>
    <property type="evidence" value="ECO:0007669"/>
    <property type="project" value="InterPro"/>
</dbReference>
<protein>
    <submittedName>
        <fullName evidence="4">NAD(P)-binding protein</fullName>
    </submittedName>
</protein>
<dbReference type="InterPro" id="IPR036291">
    <property type="entry name" value="NAD(P)-bd_dom_sf"/>
</dbReference>
<dbReference type="Pfam" id="PF01408">
    <property type="entry name" value="GFO_IDH_MocA"/>
    <property type="match status" value="1"/>
</dbReference>
<feature type="domain" description="Gfo/Idh/MocA-like oxidoreductase N-terminal" evidence="2">
    <location>
        <begin position="34"/>
        <end position="136"/>
    </location>
</feature>
<dbReference type="STRING" id="5364.A0A5C3N953"/>
<evidence type="ECO:0000259" key="3">
    <source>
        <dbReference type="Pfam" id="PF22685"/>
    </source>
</evidence>
<accession>A0A5C3N953</accession>
<keyword evidence="1" id="KW-0560">Oxidoreductase</keyword>
<dbReference type="PANTHER" id="PTHR43818">
    <property type="entry name" value="BCDNA.GH03377"/>
    <property type="match status" value="1"/>
</dbReference>
<evidence type="ECO:0000256" key="1">
    <source>
        <dbReference type="ARBA" id="ARBA00023002"/>
    </source>
</evidence>
<reference evidence="4 5" key="1">
    <citation type="journal article" date="2019" name="Nat. Ecol. Evol.">
        <title>Megaphylogeny resolves global patterns of mushroom evolution.</title>
        <authorList>
            <person name="Varga T."/>
            <person name="Krizsan K."/>
            <person name="Foldi C."/>
            <person name="Dima B."/>
            <person name="Sanchez-Garcia M."/>
            <person name="Sanchez-Ramirez S."/>
            <person name="Szollosi G.J."/>
            <person name="Szarkandi J.G."/>
            <person name="Papp V."/>
            <person name="Albert L."/>
            <person name="Andreopoulos W."/>
            <person name="Angelini C."/>
            <person name="Antonin V."/>
            <person name="Barry K.W."/>
            <person name="Bougher N.L."/>
            <person name="Buchanan P."/>
            <person name="Buyck B."/>
            <person name="Bense V."/>
            <person name="Catcheside P."/>
            <person name="Chovatia M."/>
            <person name="Cooper J."/>
            <person name="Damon W."/>
            <person name="Desjardin D."/>
            <person name="Finy P."/>
            <person name="Geml J."/>
            <person name="Haridas S."/>
            <person name="Hughes K."/>
            <person name="Justo A."/>
            <person name="Karasinski D."/>
            <person name="Kautmanova I."/>
            <person name="Kiss B."/>
            <person name="Kocsube S."/>
            <person name="Kotiranta H."/>
            <person name="LaButti K.M."/>
            <person name="Lechner B.E."/>
            <person name="Liimatainen K."/>
            <person name="Lipzen A."/>
            <person name="Lukacs Z."/>
            <person name="Mihaltcheva S."/>
            <person name="Morgado L.N."/>
            <person name="Niskanen T."/>
            <person name="Noordeloos M.E."/>
            <person name="Ohm R.A."/>
            <person name="Ortiz-Santana B."/>
            <person name="Ovrebo C."/>
            <person name="Racz N."/>
            <person name="Riley R."/>
            <person name="Savchenko A."/>
            <person name="Shiryaev A."/>
            <person name="Soop K."/>
            <person name="Spirin V."/>
            <person name="Szebenyi C."/>
            <person name="Tomsovsky M."/>
            <person name="Tulloss R.E."/>
            <person name="Uehling J."/>
            <person name="Grigoriev I.V."/>
            <person name="Vagvolgyi C."/>
            <person name="Papp T."/>
            <person name="Martin F.M."/>
            <person name="Miettinen O."/>
            <person name="Hibbett D.S."/>
            <person name="Nagy L.G."/>
        </authorList>
    </citation>
    <scope>NUCLEOTIDE SEQUENCE [LARGE SCALE GENOMIC DNA]</scope>
    <source>
        <strain evidence="4 5">OMC1185</strain>
    </source>
</reference>
<gene>
    <name evidence="4" type="ORF">OE88DRAFT_1717546</name>
</gene>
<dbReference type="PANTHER" id="PTHR43818:SF11">
    <property type="entry name" value="BCDNA.GH03377"/>
    <property type="match status" value="1"/>
</dbReference>
<sequence length="353" mass="37524">MSSKPTGVGFVGLSAKGWGSMALAPSLLDPSLKQNYSIEALCTTSESSAVETAQKYTELTGHPVKPFYGDTSKIANDPAVDLVVVSVKVPYMKKSLMPAIEAKKDFFVEWPVGMNLQEVTEVAETARSQGVRGIVGMQGRLSPIAKKMKEIITSGKLGTIRSSAIVRPLCVTLPVVAIGHQLDVLTHLLSDFASLSATATIVYPTATVVDDNNQPTGETRTATSPDHIAVTGLLKSGVLTSITWRAGLPSAPGRKHLEWVIEGEDGTLRLEGHDFPQAFLHVGNPELYLNGELVQVGTYPGPGGNFVGNLVAAWTEFANGGEGNYASIDDGMRIHKLLDAISRSAAEGRKIDV</sequence>
<proteinExistence type="predicted"/>
<keyword evidence="5" id="KW-1185">Reference proteome</keyword>
<dbReference type="Proteomes" id="UP000305948">
    <property type="component" value="Unassembled WGS sequence"/>
</dbReference>
<evidence type="ECO:0000313" key="5">
    <source>
        <dbReference type="Proteomes" id="UP000305948"/>
    </source>
</evidence>
<dbReference type="InterPro" id="IPR055080">
    <property type="entry name" value="Gal80p-like_C"/>
</dbReference>
<dbReference type="Gene3D" id="3.30.360.10">
    <property type="entry name" value="Dihydrodipicolinate Reductase, domain 2"/>
    <property type="match status" value="1"/>
</dbReference>
<dbReference type="GO" id="GO:0016491">
    <property type="term" value="F:oxidoreductase activity"/>
    <property type="evidence" value="ECO:0007669"/>
    <property type="project" value="UniProtKB-KW"/>
</dbReference>
<evidence type="ECO:0000259" key="2">
    <source>
        <dbReference type="Pfam" id="PF01408"/>
    </source>
</evidence>
<dbReference type="Pfam" id="PF22685">
    <property type="entry name" value="Gal80p_C-like"/>
    <property type="match status" value="1"/>
</dbReference>
<dbReference type="OrthoDB" id="64915at2759"/>
<dbReference type="SUPFAM" id="SSF51735">
    <property type="entry name" value="NAD(P)-binding Rossmann-fold domains"/>
    <property type="match status" value="1"/>
</dbReference>
<dbReference type="SUPFAM" id="SSF55347">
    <property type="entry name" value="Glyceraldehyde-3-phosphate dehydrogenase-like, C-terminal domain"/>
    <property type="match status" value="1"/>
</dbReference>
<dbReference type="AlphaFoldDB" id="A0A5C3N953"/>
<dbReference type="EMBL" id="ML213506">
    <property type="protein sequence ID" value="TFK54359.1"/>
    <property type="molecule type" value="Genomic_DNA"/>
</dbReference>
<dbReference type="InterPro" id="IPR000683">
    <property type="entry name" value="Gfo/Idh/MocA-like_OxRdtase_N"/>
</dbReference>
<feature type="domain" description="Gal80p-like C-terminal" evidence="3">
    <location>
        <begin position="175"/>
        <end position="272"/>
    </location>
</feature>
<dbReference type="InterPro" id="IPR050463">
    <property type="entry name" value="Gfo/Idh/MocA_oxidrdct_glycsds"/>
</dbReference>
<name>A0A5C3N953_9AGAM</name>
<evidence type="ECO:0000313" key="4">
    <source>
        <dbReference type="EMBL" id="TFK54359.1"/>
    </source>
</evidence>
<organism evidence="4 5">
    <name type="scientific">Heliocybe sulcata</name>
    <dbReference type="NCBI Taxonomy" id="5364"/>
    <lineage>
        <taxon>Eukaryota</taxon>
        <taxon>Fungi</taxon>
        <taxon>Dikarya</taxon>
        <taxon>Basidiomycota</taxon>
        <taxon>Agaricomycotina</taxon>
        <taxon>Agaricomycetes</taxon>
        <taxon>Gloeophyllales</taxon>
        <taxon>Gloeophyllaceae</taxon>
        <taxon>Heliocybe</taxon>
    </lineage>
</organism>